<dbReference type="NCBIfam" id="TIGR01603">
    <property type="entry name" value="maj_tail_phi13"/>
    <property type="match status" value="1"/>
</dbReference>
<organism evidence="1 2">
    <name type="scientific">Agathobacter rectalis</name>
    <dbReference type="NCBI Taxonomy" id="39491"/>
    <lineage>
        <taxon>Bacteria</taxon>
        <taxon>Bacillati</taxon>
        <taxon>Bacillota</taxon>
        <taxon>Clostridia</taxon>
        <taxon>Lachnospirales</taxon>
        <taxon>Lachnospiraceae</taxon>
        <taxon>Agathobacter</taxon>
    </lineage>
</organism>
<reference evidence="2" key="1">
    <citation type="submission" date="2015-05" db="EMBL/GenBank/DDBJ databases">
        <authorList>
            <consortium name="Pathogen Informatics"/>
        </authorList>
    </citation>
    <scope>NUCLEOTIDE SEQUENCE [LARGE SCALE GENOMIC DNA]</scope>
    <source>
        <strain evidence="2">T1-815</strain>
    </source>
</reference>
<dbReference type="EMBL" id="CVRQ01000017">
    <property type="protein sequence ID" value="CRL36275.1"/>
    <property type="molecule type" value="Genomic_DNA"/>
</dbReference>
<dbReference type="AlphaFoldDB" id="A0A0M6WJD8"/>
<dbReference type="Proteomes" id="UP000049472">
    <property type="component" value="Unassembled WGS sequence"/>
</dbReference>
<accession>A0A0M6WJD8</accession>
<proteinExistence type="predicted"/>
<evidence type="ECO:0000313" key="1">
    <source>
        <dbReference type="EMBL" id="CRL36275.1"/>
    </source>
</evidence>
<evidence type="ECO:0000313" key="2">
    <source>
        <dbReference type="Proteomes" id="UP000049472"/>
    </source>
</evidence>
<sequence length="210" mass="23053">MAIKTKRPPMKETVGAQYLCFNTMDTDGRWTSTFAEEVEKTEVVKSVKVTENGEASDTYASGTVYDSDISTTSTDIEVEVVAFPADTLAKLRGDNVDADGLILSGGNRPRPYFAYGKVVKLRKGGYRYDWYPKCKLSENSDDISTSEEKANEQTDTIKIKAYPFNEDGDIVARVESASAPEGLTEEKFFSKPVLTKDDLVVAVGKVSGKV</sequence>
<dbReference type="RefSeq" id="WP_055061581.1">
    <property type="nucleotide sequence ID" value="NZ_CVRQ01000017.1"/>
</dbReference>
<keyword evidence="2" id="KW-1185">Reference proteome</keyword>
<dbReference type="InterPro" id="IPR006490">
    <property type="entry name" value="Maj_tail_phi13"/>
</dbReference>
<evidence type="ECO:0008006" key="3">
    <source>
        <dbReference type="Google" id="ProtNLM"/>
    </source>
</evidence>
<protein>
    <recommendedName>
        <fullName evidence="3">Phage tail protein</fullName>
    </recommendedName>
</protein>
<name>A0A0M6WJD8_9FIRM</name>
<gene>
    <name evidence="1" type="ORF">T1815_12901</name>
</gene>